<name>A0A5N7MC53_9HYPH</name>
<dbReference type="RefSeq" id="WP_152709125.1">
    <property type="nucleotide sequence ID" value="NZ_VOSJ01000003.1"/>
</dbReference>
<evidence type="ECO:0000256" key="1">
    <source>
        <dbReference type="SAM" id="MobiDB-lite"/>
    </source>
</evidence>
<dbReference type="AlphaFoldDB" id="A0A5N7MC53"/>
<sequence>MRILTAVSILALAFASQVAQAQAPLARDRAPQAPAEKAISPEESAAKIDAIRQKAEALERSRDEKLKRTTKSICIGC</sequence>
<comment type="caution">
    <text evidence="3">The sequence shown here is derived from an EMBL/GenBank/DDBJ whole genome shotgun (WGS) entry which is preliminary data.</text>
</comment>
<feature type="chain" id="PRO_5030135264" evidence="2">
    <location>
        <begin position="22"/>
        <end position="77"/>
    </location>
</feature>
<keyword evidence="4" id="KW-1185">Reference proteome</keyword>
<reference evidence="3 4" key="1">
    <citation type="journal article" date="2019" name="Syst. Appl. Microbiol.">
        <title>Microvirga tunisiensis sp. nov., a root nodule symbiotic bacterium isolated from Lupinus micranthus and L. luteus grown in Northern Tunisia.</title>
        <authorList>
            <person name="Msaddak A."/>
            <person name="Rejili M."/>
            <person name="Duran D."/>
            <person name="Mars M."/>
            <person name="Palacios J.M."/>
            <person name="Ruiz-Argueso T."/>
            <person name="Rey L."/>
            <person name="Imperial J."/>
        </authorList>
    </citation>
    <scope>NUCLEOTIDE SEQUENCE [LARGE SCALE GENOMIC DNA]</scope>
    <source>
        <strain evidence="3 4">Lmie10</strain>
    </source>
</reference>
<dbReference type="EMBL" id="VOSK01000004">
    <property type="protein sequence ID" value="MPR24220.1"/>
    <property type="molecule type" value="Genomic_DNA"/>
</dbReference>
<feature type="signal peptide" evidence="2">
    <location>
        <begin position="1"/>
        <end position="21"/>
    </location>
</feature>
<proteinExistence type="predicted"/>
<gene>
    <name evidence="3" type="ORF">FS320_03010</name>
</gene>
<protein>
    <submittedName>
        <fullName evidence="3">Uncharacterized protein</fullName>
    </submittedName>
</protein>
<evidence type="ECO:0000256" key="2">
    <source>
        <dbReference type="SAM" id="SignalP"/>
    </source>
</evidence>
<evidence type="ECO:0000313" key="4">
    <source>
        <dbReference type="Proteomes" id="UP000403266"/>
    </source>
</evidence>
<feature type="region of interest" description="Disordered" evidence="1">
    <location>
        <begin position="25"/>
        <end position="44"/>
    </location>
</feature>
<dbReference type="OrthoDB" id="9977873at2"/>
<evidence type="ECO:0000313" key="3">
    <source>
        <dbReference type="EMBL" id="MPR24220.1"/>
    </source>
</evidence>
<dbReference type="Proteomes" id="UP000403266">
    <property type="component" value="Unassembled WGS sequence"/>
</dbReference>
<keyword evidence="2" id="KW-0732">Signal</keyword>
<organism evidence="3 4">
    <name type="scientific">Microvirga tunisiensis</name>
    <dbReference type="NCBI Taxonomy" id="2108360"/>
    <lineage>
        <taxon>Bacteria</taxon>
        <taxon>Pseudomonadati</taxon>
        <taxon>Pseudomonadota</taxon>
        <taxon>Alphaproteobacteria</taxon>
        <taxon>Hyphomicrobiales</taxon>
        <taxon>Methylobacteriaceae</taxon>
        <taxon>Microvirga</taxon>
    </lineage>
</organism>
<accession>A0A5N7MC53</accession>